<accession>A0A0K2UUJ3</accession>
<sequence length="82" mass="9117">MRTGERRTILLIEVLRTPAPCSSLGEIPLTLNEVLETRAPCSSLGDITFTLIEVLGTRALARCTLIQLGMIRRRDRCTSMSQ</sequence>
<organism evidence="1">
    <name type="scientific">Lepeophtheirus salmonis</name>
    <name type="common">Salmon louse</name>
    <name type="synonym">Caligus salmonis</name>
    <dbReference type="NCBI Taxonomy" id="72036"/>
    <lineage>
        <taxon>Eukaryota</taxon>
        <taxon>Metazoa</taxon>
        <taxon>Ecdysozoa</taxon>
        <taxon>Arthropoda</taxon>
        <taxon>Crustacea</taxon>
        <taxon>Multicrustacea</taxon>
        <taxon>Hexanauplia</taxon>
        <taxon>Copepoda</taxon>
        <taxon>Siphonostomatoida</taxon>
        <taxon>Caligidae</taxon>
        <taxon>Lepeophtheirus</taxon>
    </lineage>
</organism>
<dbReference type="EMBL" id="HACA01024582">
    <property type="protein sequence ID" value="CDW41943.1"/>
    <property type="molecule type" value="Transcribed_RNA"/>
</dbReference>
<evidence type="ECO:0000313" key="1">
    <source>
        <dbReference type="EMBL" id="CDW41943.1"/>
    </source>
</evidence>
<proteinExistence type="predicted"/>
<protein>
    <submittedName>
        <fullName evidence="1">Uncharacterized protein</fullName>
    </submittedName>
</protein>
<reference evidence="1" key="1">
    <citation type="submission" date="2014-05" db="EMBL/GenBank/DDBJ databases">
        <authorList>
            <person name="Chronopoulou M."/>
        </authorList>
    </citation>
    <scope>NUCLEOTIDE SEQUENCE</scope>
    <source>
        <tissue evidence="1">Whole organism</tissue>
    </source>
</reference>
<name>A0A0K2UUJ3_LEPSM</name>
<dbReference type="AlphaFoldDB" id="A0A0K2UUJ3"/>